<evidence type="ECO:0000256" key="9">
    <source>
        <dbReference type="ARBA" id="ARBA00093632"/>
    </source>
</evidence>
<dbReference type="InterPro" id="IPR019402">
    <property type="entry name" value="CWH43_N"/>
</dbReference>
<evidence type="ECO:0000259" key="12">
    <source>
        <dbReference type="Pfam" id="PF10277"/>
    </source>
</evidence>
<evidence type="ECO:0000313" key="13">
    <source>
        <dbReference type="EMBL" id="CBY40822.1"/>
    </source>
</evidence>
<accession>E4YZE4</accession>
<keyword evidence="3" id="KW-0337">GPI-anchor biosynthesis</keyword>
<dbReference type="Pfam" id="PF10277">
    <property type="entry name" value="Frag1"/>
    <property type="match status" value="1"/>
</dbReference>
<dbReference type="Proteomes" id="UP000011014">
    <property type="component" value="Unassembled WGS sequence"/>
</dbReference>
<comment type="function">
    <text evidence="8">Involved in the fatty acid remodeling steps of GPI-anchor maturation where the unsaturated acyl chain at sn-2 of inositol phosphate is replaced by a saturated stearoyl chain. May catalyze the second step of the fatty acid remodeling, by reacylating a lyso-GPI intermediate at sn-2 of inositol phosphate by a saturated chain. The fatty acid remodeling steps is critical for the integration of GPI-APs into lipid rafts.</text>
</comment>
<dbReference type="PANTHER" id="PTHR12892">
    <property type="entry name" value="FGF RECEPTOR ACTIVATING PROTEIN 1"/>
    <property type="match status" value="1"/>
</dbReference>
<name>E4YZE4_OIKDI</name>
<dbReference type="PANTHER" id="PTHR12892:SF11">
    <property type="entry name" value="POST-GPI ATTACHMENT TO PROTEINS FACTOR 2"/>
    <property type="match status" value="1"/>
</dbReference>
<evidence type="ECO:0000256" key="10">
    <source>
        <dbReference type="ARBA" id="ARBA00093676"/>
    </source>
</evidence>
<evidence type="ECO:0000256" key="3">
    <source>
        <dbReference type="ARBA" id="ARBA00022502"/>
    </source>
</evidence>
<feature type="transmembrane region" description="Helical" evidence="11">
    <location>
        <begin position="192"/>
        <end position="215"/>
    </location>
</feature>
<reference evidence="13" key="1">
    <citation type="journal article" date="2010" name="Science">
        <title>Plasticity of animal genome architecture unmasked by rapid evolution of a pelagic tunicate.</title>
        <authorList>
            <person name="Denoeud F."/>
            <person name="Henriet S."/>
            <person name="Mungpakdee S."/>
            <person name="Aury J.M."/>
            <person name="Da Silva C."/>
            <person name="Brinkmann H."/>
            <person name="Mikhaleva J."/>
            <person name="Olsen L.C."/>
            <person name="Jubin C."/>
            <person name="Canestro C."/>
            <person name="Bouquet J.M."/>
            <person name="Danks G."/>
            <person name="Poulain J."/>
            <person name="Campsteijn C."/>
            <person name="Adamski M."/>
            <person name="Cross I."/>
            <person name="Yadetie F."/>
            <person name="Muffato M."/>
            <person name="Louis A."/>
            <person name="Butcher S."/>
            <person name="Tsagkogeorga G."/>
            <person name="Konrad A."/>
            <person name="Singh S."/>
            <person name="Jensen M.F."/>
            <person name="Cong E.H."/>
            <person name="Eikeseth-Otteraa H."/>
            <person name="Noel B."/>
            <person name="Anthouard V."/>
            <person name="Porcel B.M."/>
            <person name="Kachouri-Lafond R."/>
            <person name="Nishino A."/>
            <person name="Ugolini M."/>
            <person name="Chourrout P."/>
            <person name="Nishida H."/>
            <person name="Aasland R."/>
            <person name="Huzurbazar S."/>
            <person name="Westhof E."/>
            <person name="Delsuc F."/>
            <person name="Lehrach H."/>
            <person name="Reinhardt R."/>
            <person name="Weissenbach J."/>
            <person name="Roy S.W."/>
            <person name="Artiguenave F."/>
            <person name="Postlethwait J.H."/>
            <person name="Manak J.R."/>
            <person name="Thompson E.M."/>
            <person name="Jaillon O."/>
            <person name="Du Pasquier L."/>
            <person name="Boudinot P."/>
            <person name="Liberles D.A."/>
            <person name="Volff J.N."/>
            <person name="Philippe H."/>
            <person name="Lenhard B."/>
            <person name="Roest Crollius H."/>
            <person name="Wincker P."/>
            <person name="Chourrout D."/>
        </authorList>
    </citation>
    <scope>NUCLEOTIDE SEQUENCE [LARGE SCALE GENOMIC DNA]</scope>
</reference>
<dbReference type="AlphaFoldDB" id="E4YZE4"/>
<dbReference type="InterPro" id="IPR039545">
    <property type="entry name" value="PGAP2"/>
</dbReference>
<evidence type="ECO:0000256" key="1">
    <source>
        <dbReference type="ARBA" id="ARBA00004653"/>
    </source>
</evidence>
<proteinExistence type="inferred from homology"/>
<dbReference type="GO" id="GO:0005789">
    <property type="term" value="C:endoplasmic reticulum membrane"/>
    <property type="evidence" value="ECO:0007669"/>
    <property type="project" value="TreeGrafter"/>
</dbReference>
<feature type="domain" description="CWH43-like N-terminal" evidence="12">
    <location>
        <begin position="11"/>
        <end position="220"/>
    </location>
</feature>
<feature type="transmembrane region" description="Helical" evidence="11">
    <location>
        <begin position="128"/>
        <end position="156"/>
    </location>
</feature>
<sequence>MKVEIASIWKFCVACPSLAFLACLFLSLWTDWQRSVFTECIKDGKKHQPYNLLPSISMMISDRQPMELIWRAAIALHSFPRLFLGLFFRQKHLHLIGNKRFVNLMYIFYFSDIFALLGLTYVQSNEWFLLHAFFFGSFVTASSFFMISALFCVPVVGQAAYRSRKRTFHLHLSSILITMFLYVHHNSTCNDFVYTFFAFFEYIIVFSNIYFHFLFGSEFASSTLSIQSGPMYTSLPK</sequence>
<dbReference type="EMBL" id="FN656130">
    <property type="protein sequence ID" value="CBY40822.1"/>
    <property type="molecule type" value="Genomic_DNA"/>
</dbReference>
<keyword evidence="7 11" id="KW-0472">Membrane</keyword>
<evidence type="ECO:0000256" key="6">
    <source>
        <dbReference type="ARBA" id="ARBA00023034"/>
    </source>
</evidence>
<evidence type="ECO:0000256" key="11">
    <source>
        <dbReference type="SAM" id="Phobius"/>
    </source>
</evidence>
<feature type="transmembrane region" description="Helical" evidence="11">
    <location>
        <begin position="7"/>
        <end position="29"/>
    </location>
</feature>
<evidence type="ECO:0000256" key="5">
    <source>
        <dbReference type="ARBA" id="ARBA00022989"/>
    </source>
</evidence>
<feature type="transmembrane region" description="Helical" evidence="11">
    <location>
        <begin position="168"/>
        <end position="186"/>
    </location>
</feature>
<keyword evidence="4 11" id="KW-0812">Transmembrane</keyword>
<dbReference type="PROSITE" id="PS51257">
    <property type="entry name" value="PROKAR_LIPOPROTEIN"/>
    <property type="match status" value="1"/>
</dbReference>
<comment type="similarity">
    <text evidence="2">Belongs to the PGAP2 family.</text>
</comment>
<dbReference type="GO" id="GO:0000139">
    <property type="term" value="C:Golgi membrane"/>
    <property type="evidence" value="ECO:0007669"/>
    <property type="project" value="UniProtKB-SubCell"/>
</dbReference>
<evidence type="ECO:0000256" key="2">
    <source>
        <dbReference type="ARBA" id="ARBA00007414"/>
    </source>
</evidence>
<dbReference type="GO" id="GO:0006506">
    <property type="term" value="P:GPI anchor biosynthetic process"/>
    <property type="evidence" value="ECO:0007669"/>
    <property type="project" value="UniProtKB-KW"/>
</dbReference>
<feature type="transmembrane region" description="Helical" evidence="11">
    <location>
        <begin position="101"/>
        <end position="122"/>
    </location>
</feature>
<comment type="subcellular location">
    <subcellularLocation>
        <location evidence="1">Golgi apparatus membrane</location>
        <topology evidence="1">Multi-pass membrane protein</topology>
    </subcellularLocation>
</comment>
<organism evidence="13">
    <name type="scientific">Oikopleura dioica</name>
    <name type="common">Tunicate</name>
    <dbReference type="NCBI Taxonomy" id="34765"/>
    <lineage>
        <taxon>Eukaryota</taxon>
        <taxon>Metazoa</taxon>
        <taxon>Chordata</taxon>
        <taxon>Tunicata</taxon>
        <taxon>Appendicularia</taxon>
        <taxon>Copelata</taxon>
        <taxon>Oikopleuridae</taxon>
        <taxon>Oikopleura</taxon>
    </lineage>
</organism>
<gene>
    <name evidence="13" type="ORF">GSOID_T00022860001</name>
</gene>
<feature type="transmembrane region" description="Helical" evidence="11">
    <location>
        <begin position="68"/>
        <end position="89"/>
    </location>
</feature>
<evidence type="ECO:0000256" key="4">
    <source>
        <dbReference type="ARBA" id="ARBA00022692"/>
    </source>
</evidence>
<evidence type="ECO:0000256" key="8">
    <source>
        <dbReference type="ARBA" id="ARBA00093421"/>
    </source>
</evidence>
<evidence type="ECO:0000256" key="7">
    <source>
        <dbReference type="ARBA" id="ARBA00023136"/>
    </source>
</evidence>
<protein>
    <recommendedName>
        <fullName evidence="9">Acyltransferase PGAP2</fullName>
    </recommendedName>
    <alternativeName>
        <fullName evidence="10">Post-GPI attachment to proteins factor 2</fullName>
    </alternativeName>
</protein>
<keyword evidence="6" id="KW-0333">Golgi apparatus</keyword>
<keyword evidence="5 11" id="KW-1133">Transmembrane helix</keyword>